<evidence type="ECO:0000313" key="1">
    <source>
        <dbReference type="EMBL" id="EMS66016.1"/>
    </source>
</evidence>
<dbReference type="AlphaFoldDB" id="M8A240"/>
<dbReference type="PANTHER" id="PTHR34206:SF1">
    <property type="entry name" value="OS10G0390701 PROTEIN"/>
    <property type="match status" value="1"/>
</dbReference>
<name>M8A240_TRIUA</name>
<dbReference type="EMBL" id="KD036671">
    <property type="protein sequence ID" value="EMS66016.1"/>
    <property type="molecule type" value="Genomic_DNA"/>
</dbReference>
<protein>
    <submittedName>
        <fullName evidence="1">Uncharacterized protein</fullName>
    </submittedName>
</protein>
<dbReference type="eggNOG" id="ENOG502S4D7">
    <property type="taxonomic scope" value="Eukaryota"/>
</dbReference>
<gene>
    <name evidence="1" type="ORF">TRIUR3_07394</name>
</gene>
<reference evidence="1" key="1">
    <citation type="journal article" date="2013" name="Nature">
        <title>Draft genome of the wheat A-genome progenitor Triticum urartu.</title>
        <authorList>
            <person name="Ling H.Q."/>
            <person name="Zhao S."/>
            <person name="Liu D."/>
            <person name="Wang J."/>
            <person name="Sun H."/>
            <person name="Zhang C."/>
            <person name="Fan H."/>
            <person name="Li D."/>
            <person name="Dong L."/>
            <person name="Tao Y."/>
            <person name="Gao C."/>
            <person name="Wu H."/>
            <person name="Li Y."/>
            <person name="Cui Y."/>
            <person name="Guo X."/>
            <person name="Zheng S."/>
            <person name="Wang B."/>
            <person name="Yu K."/>
            <person name="Liang Q."/>
            <person name="Yang W."/>
            <person name="Lou X."/>
            <person name="Chen J."/>
            <person name="Feng M."/>
            <person name="Jian J."/>
            <person name="Zhang X."/>
            <person name="Luo G."/>
            <person name="Jiang Y."/>
            <person name="Liu J."/>
            <person name="Wang Z."/>
            <person name="Sha Y."/>
            <person name="Zhang B."/>
            <person name="Wu H."/>
            <person name="Tang D."/>
            <person name="Shen Q."/>
            <person name="Xue P."/>
            <person name="Zou S."/>
            <person name="Wang X."/>
            <person name="Liu X."/>
            <person name="Wang F."/>
            <person name="Yang Y."/>
            <person name="An X."/>
            <person name="Dong Z."/>
            <person name="Zhang K."/>
            <person name="Zhang X."/>
            <person name="Luo M.C."/>
            <person name="Dvorak J."/>
            <person name="Tong Y."/>
            <person name="Wang J."/>
            <person name="Yang H."/>
            <person name="Li Z."/>
            <person name="Wang D."/>
            <person name="Zhang A."/>
            <person name="Wang J."/>
        </authorList>
    </citation>
    <scope>NUCLEOTIDE SEQUENCE</scope>
</reference>
<dbReference type="PANTHER" id="PTHR34206">
    <property type="entry name" value="OS06G0193300 PROTEIN"/>
    <property type="match status" value="1"/>
</dbReference>
<organism evidence="1">
    <name type="scientific">Triticum urartu</name>
    <name type="common">Red wild einkorn</name>
    <name type="synonym">Crithodium urartu</name>
    <dbReference type="NCBI Taxonomy" id="4572"/>
    <lineage>
        <taxon>Eukaryota</taxon>
        <taxon>Viridiplantae</taxon>
        <taxon>Streptophyta</taxon>
        <taxon>Embryophyta</taxon>
        <taxon>Tracheophyta</taxon>
        <taxon>Spermatophyta</taxon>
        <taxon>Magnoliopsida</taxon>
        <taxon>Liliopsida</taxon>
        <taxon>Poales</taxon>
        <taxon>Poaceae</taxon>
        <taxon>BOP clade</taxon>
        <taxon>Pooideae</taxon>
        <taxon>Triticodae</taxon>
        <taxon>Triticeae</taxon>
        <taxon>Triticinae</taxon>
        <taxon>Triticum</taxon>
    </lineage>
</organism>
<dbReference type="OMA" id="SRKMMIR"/>
<dbReference type="STRING" id="4572.M8A240"/>
<sequence>MAALRCYSSTAAIIVPRRKICARASMDGCSSSESRRQASSSVSFTCKVNKVYEDKNMGILCYTDETGELLCEGLDEGPRLTRQDIEKLTQERESKNTAEDWRERALRIAGGIDWSGLQSAAATGKK</sequence>
<proteinExistence type="predicted"/>
<accession>M8A240</accession>